<name>E6VUK8_PSEA9</name>
<organism evidence="2 3">
    <name type="scientific">Pseudodesulfovibrio aespoeensis (strain ATCC 700646 / DSM 10631 / Aspo-2)</name>
    <name type="common">Desulfovibrio aespoeensis</name>
    <dbReference type="NCBI Taxonomy" id="643562"/>
    <lineage>
        <taxon>Bacteria</taxon>
        <taxon>Pseudomonadati</taxon>
        <taxon>Thermodesulfobacteriota</taxon>
        <taxon>Desulfovibrionia</taxon>
        <taxon>Desulfovibrionales</taxon>
        <taxon>Desulfovibrionaceae</taxon>
    </lineage>
</organism>
<evidence type="ECO:0000313" key="3">
    <source>
        <dbReference type="Proteomes" id="UP000002191"/>
    </source>
</evidence>
<dbReference type="Proteomes" id="UP000002191">
    <property type="component" value="Chromosome"/>
</dbReference>
<keyword evidence="1" id="KW-1133">Transmembrane helix</keyword>
<accession>E6VUK8</accession>
<dbReference type="EMBL" id="CP002431">
    <property type="protein sequence ID" value="ADU61153.1"/>
    <property type="molecule type" value="Genomic_DNA"/>
</dbReference>
<sequence precursor="true">MSSKTFNRIALIIFAVVLLSVIDSCSAAFGPPRVFRLTPGETIPISGDLDDAPMIPNRWLEEPDMETIRGHLGYTTNAAGLTIRFVELRGRLWRGELDLSNADPGDYTLQVFNAASKTKDMEPVYTVRLFPDLASLRADLPSFSERHLDIKPIMIFFMALPLALVMLFLSHLRSGRDEAALQARGIGSVYKLAKSKAGWEIMVGLGSAHGVHPGDRLRILDKNMRDVGELQVSRVGREGSNGVLPLDANIRSGYFVALADSVPHGANRS</sequence>
<dbReference type="STRING" id="643562.Daes_0126"/>
<reference evidence="2 3" key="2">
    <citation type="journal article" date="2014" name="Genome Announc.">
        <title>Complete Genome Sequence of the Subsurface, Mesophilic Sulfate-Reducing Bacterium Desulfovibrio aespoeensis Aspo-2.</title>
        <authorList>
            <person name="Pedersen K."/>
            <person name="Bengtsson A."/>
            <person name="Edlund J."/>
            <person name="Rabe L."/>
            <person name="Hazen T."/>
            <person name="Chakraborty R."/>
            <person name="Goodwin L."/>
            <person name="Shapiro N."/>
        </authorList>
    </citation>
    <scope>NUCLEOTIDE SEQUENCE [LARGE SCALE GENOMIC DNA]</scope>
    <source>
        <strain evidence="3">ATCC 700646 / DSM 10631 / Aspo-2</strain>
    </source>
</reference>
<proteinExistence type="predicted"/>
<feature type="transmembrane region" description="Helical" evidence="1">
    <location>
        <begin position="153"/>
        <end position="172"/>
    </location>
</feature>
<dbReference type="eggNOG" id="ENOG5032YA5">
    <property type="taxonomic scope" value="Bacteria"/>
</dbReference>
<keyword evidence="1" id="KW-0812">Transmembrane</keyword>
<evidence type="ECO:0000313" key="2">
    <source>
        <dbReference type="EMBL" id="ADU61153.1"/>
    </source>
</evidence>
<dbReference type="OrthoDB" id="5453039at2"/>
<keyword evidence="1" id="KW-0472">Membrane</keyword>
<gene>
    <name evidence="2" type="ordered locus">Daes_0126</name>
</gene>
<dbReference type="AlphaFoldDB" id="E6VUK8"/>
<dbReference type="HOGENOM" id="CLU_086604_0_0_7"/>
<keyword evidence="3" id="KW-1185">Reference proteome</keyword>
<dbReference type="RefSeq" id="WP_013513090.1">
    <property type="nucleotide sequence ID" value="NC_014844.1"/>
</dbReference>
<protein>
    <submittedName>
        <fullName evidence="2">Uncharacterized protein</fullName>
    </submittedName>
</protein>
<evidence type="ECO:0000256" key="1">
    <source>
        <dbReference type="SAM" id="Phobius"/>
    </source>
</evidence>
<dbReference type="KEGG" id="das:Daes_0126"/>
<reference evidence="3" key="1">
    <citation type="submission" date="2010-12" db="EMBL/GenBank/DDBJ databases">
        <title>Complete sequence of Desulfovibrio aespoeensis Aspo-2.</title>
        <authorList>
            <consortium name="US DOE Joint Genome Institute"/>
            <person name="Lucas S."/>
            <person name="Copeland A."/>
            <person name="Lapidus A."/>
            <person name="Cheng J.-F."/>
            <person name="Goodwin L."/>
            <person name="Pitluck S."/>
            <person name="Chertkov O."/>
            <person name="Misra M."/>
            <person name="Detter J.C."/>
            <person name="Han C."/>
            <person name="Tapia R."/>
            <person name="Land M."/>
            <person name="Hauser L."/>
            <person name="Kyrpides N."/>
            <person name="Ivanova N."/>
            <person name="Ovchinnikova G."/>
            <person name="Pedersen K."/>
            <person name="Jagevall S."/>
            <person name="Hazen T."/>
            <person name="Woyke T."/>
        </authorList>
    </citation>
    <scope>NUCLEOTIDE SEQUENCE [LARGE SCALE GENOMIC DNA]</scope>
    <source>
        <strain evidence="3">ATCC 700646 / DSM 10631 / Aspo-2</strain>
    </source>
</reference>